<reference evidence="2 3" key="1">
    <citation type="submission" date="2019-12" db="EMBL/GenBank/DDBJ databases">
        <authorList>
            <person name="Lee S.D."/>
        </authorList>
    </citation>
    <scope>NUCLEOTIDE SEQUENCE [LARGE SCALE GENOMIC DNA]</scope>
    <source>
        <strain evidence="2 3">GH1-50</strain>
    </source>
</reference>
<name>A0A7C9IG63_9RHOB</name>
<dbReference type="Proteomes" id="UP000480350">
    <property type="component" value="Unassembled WGS sequence"/>
</dbReference>
<dbReference type="InterPro" id="IPR021242">
    <property type="entry name" value="DUF2799"/>
</dbReference>
<feature type="chain" id="PRO_5028824737" evidence="1">
    <location>
        <begin position="20"/>
        <end position="171"/>
    </location>
</feature>
<proteinExistence type="predicted"/>
<comment type="caution">
    <text evidence="2">The sequence shown here is derived from an EMBL/GenBank/DDBJ whole genome shotgun (WGS) entry which is preliminary data.</text>
</comment>
<feature type="signal peptide" evidence="1">
    <location>
        <begin position="1"/>
        <end position="19"/>
    </location>
</feature>
<dbReference type="PROSITE" id="PS51257">
    <property type="entry name" value="PROKAR_LIPOPROTEIN"/>
    <property type="match status" value="1"/>
</dbReference>
<keyword evidence="3" id="KW-1185">Reference proteome</keyword>
<evidence type="ECO:0000313" key="2">
    <source>
        <dbReference type="EMBL" id="MXQ07869.1"/>
    </source>
</evidence>
<dbReference type="RefSeq" id="WP_160763717.1">
    <property type="nucleotide sequence ID" value="NZ_WUPT01000001.1"/>
</dbReference>
<sequence>MRIVLALFALALLAGCATLDEGECRSADWYSIGVSDGIDGRGPDHILAHARACNEYGIAPLRGPWEEGRQEGLKAYCIPERAWREGSRGKVLSNVCPPEDLILLTRANRDGLAWYRIGQEISQTEARIREINRQLSDLAPDAPERATLTAERLALRLELVTLRAERPLRRY</sequence>
<gene>
    <name evidence="2" type="ORF">GQ651_08415</name>
</gene>
<protein>
    <submittedName>
        <fullName evidence="2">DUF2799 domain-containing protein</fullName>
    </submittedName>
</protein>
<accession>A0A7C9IG63</accession>
<dbReference type="AlphaFoldDB" id="A0A7C9IG63"/>
<keyword evidence="1" id="KW-0732">Signal</keyword>
<evidence type="ECO:0000313" key="3">
    <source>
        <dbReference type="Proteomes" id="UP000480350"/>
    </source>
</evidence>
<dbReference type="EMBL" id="WUPT01000001">
    <property type="protein sequence ID" value="MXQ07869.1"/>
    <property type="molecule type" value="Genomic_DNA"/>
</dbReference>
<organism evidence="2 3">
    <name type="scientific">Kangsaoukella pontilimi</name>
    <dbReference type="NCBI Taxonomy" id="2691042"/>
    <lineage>
        <taxon>Bacteria</taxon>
        <taxon>Pseudomonadati</taxon>
        <taxon>Pseudomonadota</taxon>
        <taxon>Alphaproteobacteria</taxon>
        <taxon>Rhodobacterales</taxon>
        <taxon>Paracoccaceae</taxon>
        <taxon>Kangsaoukella</taxon>
    </lineage>
</organism>
<dbReference type="Pfam" id="PF10973">
    <property type="entry name" value="DUF2799"/>
    <property type="match status" value="1"/>
</dbReference>
<reference evidence="2 3" key="2">
    <citation type="submission" date="2020-03" db="EMBL/GenBank/DDBJ databases">
        <title>Kangsaoukella pontilimi gen. nov., sp. nov., a new member of the family Rhodobacteraceae isolated from a tidal mudflat.</title>
        <authorList>
            <person name="Kim I.S."/>
        </authorList>
    </citation>
    <scope>NUCLEOTIDE SEQUENCE [LARGE SCALE GENOMIC DNA]</scope>
    <source>
        <strain evidence="2 3">GH1-50</strain>
    </source>
</reference>
<evidence type="ECO:0000256" key="1">
    <source>
        <dbReference type="SAM" id="SignalP"/>
    </source>
</evidence>